<dbReference type="Gene3D" id="3.20.20.60">
    <property type="entry name" value="Phosphoenolpyruvate-binding domains"/>
    <property type="match status" value="1"/>
</dbReference>
<dbReference type="InterPro" id="IPR050251">
    <property type="entry name" value="HpcH-HpaI_aldolase"/>
</dbReference>
<evidence type="ECO:0000259" key="4">
    <source>
        <dbReference type="Pfam" id="PF03328"/>
    </source>
</evidence>
<dbReference type="SUPFAM" id="SSF51621">
    <property type="entry name" value="Phosphoenolpyruvate/pyruvate domain"/>
    <property type="match status" value="1"/>
</dbReference>
<name>A0A502DS05_9BURK</name>
<dbReference type="RefSeq" id="WP_140842117.1">
    <property type="nucleotide sequence ID" value="NZ_RCZI01000003.1"/>
</dbReference>
<reference evidence="5 6" key="1">
    <citation type="journal article" date="2019" name="Environ. Microbiol.">
        <title>Species interactions and distinct microbial communities in high Arctic permafrost affected cryosols are associated with the CH4 and CO2 gas fluxes.</title>
        <authorList>
            <person name="Altshuler I."/>
            <person name="Hamel J."/>
            <person name="Turney S."/>
            <person name="Magnuson E."/>
            <person name="Levesque R."/>
            <person name="Greer C."/>
            <person name="Whyte L.G."/>
        </authorList>
    </citation>
    <scope>NUCLEOTIDE SEQUENCE [LARGE SCALE GENOMIC DNA]</scope>
    <source>
        <strain evidence="5 6">S06.C</strain>
    </source>
</reference>
<dbReference type="EMBL" id="RCZI01000003">
    <property type="protein sequence ID" value="TPG27490.1"/>
    <property type="molecule type" value="Genomic_DNA"/>
</dbReference>
<feature type="domain" description="HpcH/HpaI aldolase/citrate lyase" evidence="4">
    <location>
        <begin position="30"/>
        <end position="214"/>
    </location>
</feature>
<dbReference type="PANTHER" id="PTHR30502">
    <property type="entry name" value="2-KETO-3-DEOXY-L-RHAMNONATE ALDOLASE"/>
    <property type="match status" value="1"/>
</dbReference>
<protein>
    <submittedName>
        <fullName evidence="5">Aldolase</fullName>
    </submittedName>
</protein>
<dbReference type="Pfam" id="PF03328">
    <property type="entry name" value="HpcH_HpaI"/>
    <property type="match status" value="1"/>
</dbReference>
<dbReference type="GO" id="GO:0046872">
    <property type="term" value="F:metal ion binding"/>
    <property type="evidence" value="ECO:0007669"/>
    <property type="project" value="UniProtKB-KW"/>
</dbReference>
<evidence type="ECO:0000313" key="6">
    <source>
        <dbReference type="Proteomes" id="UP000319212"/>
    </source>
</evidence>
<dbReference type="Proteomes" id="UP000319212">
    <property type="component" value="Unassembled WGS sequence"/>
</dbReference>
<dbReference type="PANTHER" id="PTHR30502:SF0">
    <property type="entry name" value="PHOSPHOENOLPYRUVATE CARBOXYLASE FAMILY PROTEIN"/>
    <property type="match status" value="1"/>
</dbReference>
<evidence type="ECO:0000256" key="3">
    <source>
        <dbReference type="ARBA" id="ARBA00023239"/>
    </source>
</evidence>
<organism evidence="5 6">
    <name type="scientific">Variovorax guangxiensis</name>
    <dbReference type="NCBI Taxonomy" id="1775474"/>
    <lineage>
        <taxon>Bacteria</taxon>
        <taxon>Pseudomonadati</taxon>
        <taxon>Pseudomonadota</taxon>
        <taxon>Betaproteobacteria</taxon>
        <taxon>Burkholderiales</taxon>
        <taxon>Comamonadaceae</taxon>
        <taxon>Variovorax</taxon>
    </lineage>
</organism>
<keyword evidence="3" id="KW-0456">Lyase</keyword>
<evidence type="ECO:0000256" key="1">
    <source>
        <dbReference type="ARBA" id="ARBA00005568"/>
    </source>
</evidence>
<evidence type="ECO:0000256" key="2">
    <source>
        <dbReference type="ARBA" id="ARBA00022723"/>
    </source>
</evidence>
<comment type="caution">
    <text evidence="5">The sequence shown here is derived from an EMBL/GenBank/DDBJ whole genome shotgun (WGS) entry which is preliminary data.</text>
</comment>
<dbReference type="InterPro" id="IPR015813">
    <property type="entry name" value="Pyrv/PenolPyrv_kinase-like_dom"/>
</dbReference>
<dbReference type="GO" id="GO:0005737">
    <property type="term" value="C:cytoplasm"/>
    <property type="evidence" value="ECO:0007669"/>
    <property type="project" value="TreeGrafter"/>
</dbReference>
<sequence length="258" mass="26533">MMVRPNVARRRLEAGQTVLGMGVQQVTGAAVAGLALRCGFDFLFIDIEHSPVDAAAAANIAAAALPLGIAPLVRVPGKNSPDISRLLDGGAQGIVVPHVDDAVEAAAAVRACKYPPLGMRSFFGLQPHFDYARHPAPEAMAAANDELLCIVMLESPLAIANADSIAAVPGVDVLLIGSNDLSLELGIPGQLQDPAVESAFAAVIAACKAHGKHAGLAGIVDPALLRRHIEAGMRFVLTSNDIDLLLAAGEAQVALLTA</sequence>
<dbReference type="AlphaFoldDB" id="A0A502DS05"/>
<dbReference type="OrthoDB" id="86160at2"/>
<accession>A0A502DS05</accession>
<comment type="similarity">
    <text evidence="1">Belongs to the HpcH/HpaI aldolase family.</text>
</comment>
<dbReference type="InterPro" id="IPR005000">
    <property type="entry name" value="Aldolase/citrate-lyase_domain"/>
</dbReference>
<gene>
    <name evidence="5" type="ORF">EAH82_11960</name>
</gene>
<keyword evidence="2" id="KW-0479">Metal-binding</keyword>
<evidence type="ECO:0000313" key="5">
    <source>
        <dbReference type="EMBL" id="TPG27490.1"/>
    </source>
</evidence>
<proteinExistence type="inferred from homology"/>
<dbReference type="GO" id="GO:0016832">
    <property type="term" value="F:aldehyde-lyase activity"/>
    <property type="evidence" value="ECO:0007669"/>
    <property type="project" value="TreeGrafter"/>
</dbReference>
<dbReference type="InterPro" id="IPR040442">
    <property type="entry name" value="Pyrv_kinase-like_dom_sf"/>
</dbReference>